<sequence>MQYTFLIAYIRICHCPAPEVQKRVLFTRIPQFDLRTPLPPPVEEIGRRRKRRGRRHLPPPSTSEHVQRNAGLTDEKQNSLPRNARIFGQFSRQMSVGSAFLTPSPSFAKRT</sequence>
<feature type="region of interest" description="Disordered" evidence="1">
    <location>
        <begin position="37"/>
        <end position="81"/>
    </location>
</feature>
<proteinExistence type="predicted"/>
<name>A0A8X6MGI4_NEPPI</name>
<keyword evidence="3" id="KW-1185">Reference proteome</keyword>
<comment type="caution">
    <text evidence="2">The sequence shown here is derived from an EMBL/GenBank/DDBJ whole genome shotgun (WGS) entry which is preliminary data.</text>
</comment>
<protein>
    <submittedName>
        <fullName evidence="2">Uncharacterized protein</fullName>
    </submittedName>
</protein>
<evidence type="ECO:0000313" key="2">
    <source>
        <dbReference type="EMBL" id="GFS51017.1"/>
    </source>
</evidence>
<feature type="compositionally biased region" description="Basic residues" evidence="1">
    <location>
        <begin position="47"/>
        <end position="57"/>
    </location>
</feature>
<reference evidence="2" key="1">
    <citation type="submission" date="2020-08" db="EMBL/GenBank/DDBJ databases">
        <title>Multicomponent nature underlies the extraordinary mechanical properties of spider dragline silk.</title>
        <authorList>
            <person name="Kono N."/>
            <person name="Nakamura H."/>
            <person name="Mori M."/>
            <person name="Yoshida Y."/>
            <person name="Ohtoshi R."/>
            <person name="Malay A.D."/>
            <person name="Moran D.A.P."/>
            <person name="Tomita M."/>
            <person name="Numata K."/>
            <person name="Arakawa K."/>
        </authorList>
    </citation>
    <scope>NUCLEOTIDE SEQUENCE</scope>
</reference>
<evidence type="ECO:0000256" key="1">
    <source>
        <dbReference type="SAM" id="MobiDB-lite"/>
    </source>
</evidence>
<dbReference type="EMBL" id="BMAW01045614">
    <property type="protein sequence ID" value="GFS51017.1"/>
    <property type="molecule type" value="Genomic_DNA"/>
</dbReference>
<gene>
    <name evidence="2" type="ORF">NPIL_568321</name>
</gene>
<dbReference type="AlphaFoldDB" id="A0A8X6MGI4"/>
<dbReference type="Proteomes" id="UP000887013">
    <property type="component" value="Unassembled WGS sequence"/>
</dbReference>
<dbReference type="OrthoDB" id="10537618at2759"/>
<evidence type="ECO:0000313" key="3">
    <source>
        <dbReference type="Proteomes" id="UP000887013"/>
    </source>
</evidence>
<accession>A0A8X6MGI4</accession>
<organism evidence="2 3">
    <name type="scientific">Nephila pilipes</name>
    <name type="common">Giant wood spider</name>
    <name type="synonym">Nephila maculata</name>
    <dbReference type="NCBI Taxonomy" id="299642"/>
    <lineage>
        <taxon>Eukaryota</taxon>
        <taxon>Metazoa</taxon>
        <taxon>Ecdysozoa</taxon>
        <taxon>Arthropoda</taxon>
        <taxon>Chelicerata</taxon>
        <taxon>Arachnida</taxon>
        <taxon>Araneae</taxon>
        <taxon>Araneomorphae</taxon>
        <taxon>Entelegynae</taxon>
        <taxon>Araneoidea</taxon>
        <taxon>Nephilidae</taxon>
        <taxon>Nephila</taxon>
    </lineage>
</organism>